<dbReference type="Proteomes" id="UP000274033">
    <property type="component" value="Unassembled WGS sequence"/>
</dbReference>
<dbReference type="Pfam" id="PF00561">
    <property type="entry name" value="Abhydrolase_1"/>
    <property type="match status" value="1"/>
</dbReference>
<keyword evidence="4" id="KW-1185">Reference proteome</keyword>
<evidence type="ECO:0000313" key="4">
    <source>
        <dbReference type="Proteomes" id="UP000274033"/>
    </source>
</evidence>
<protein>
    <submittedName>
        <fullName evidence="3">Alpha/beta fold hydrolase</fullName>
    </submittedName>
</protein>
<dbReference type="OrthoDB" id="9800754at2"/>
<evidence type="ECO:0000259" key="2">
    <source>
        <dbReference type="Pfam" id="PF00561"/>
    </source>
</evidence>
<dbReference type="InterPro" id="IPR008220">
    <property type="entry name" value="HAT_MetX-like"/>
</dbReference>
<feature type="domain" description="AB hydrolase-1" evidence="2">
    <location>
        <begin position="51"/>
        <end position="327"/>
    </location>
</feature>
<keyword evidence="3" id="KW-0378">Hydrolase</keyword>
<sequence>MVKNDFYSQENVGPYEFYHLGDFELEDGGIIPDLKLAYRTHGKLNSAKDNVIVVPTWFSGTSKDYEAYIGVDRALNPDQYFIIVINQIGNGVSSSPHNSPEPIAMANFPNVRIGDDVRAQHQFITEKFGIEEIALVVGGSMGAQQTYEWAVRYPDMVKRAAPIAGTAKNTVHDFLFTKTLIDAITSDPGWNGGNYSSHLEVAEGLKRHADIWSVLGLSTEFYKQEKWKLFGLETVEEFTEGFLQPLFQSFDPNALLTMGWKWQRGDVSRNTGGNLEEALGRIKAKVFVMPIDEDMFFPVRDCKAEQELIPNSELKVIKSICGHFGLFGAEGTDYHNQIDEYLNELLAIKVAETISE</sequence>
<feature type="active site" description="Nucleophile" evidence="1">
    <location>
        <position position="140"/>
    </location>
</feature>
<gene>
    <name evidence="3" type="ORF">EBB45_09220</name>
</gene>
<feature type="active site" evidence="1">
    <location>
        <position position="323"/>
    </location>
</feature>
<organism evidence="3 4">
    <name type="scientific">Lysinibacillus composti</name>
    <dbReference type="NCBI Taxonomy" id="720633"/>
    <lineage>
        <taxon>Bacteria</taxon>
        <taxon>Bacillati</taxon>
        <taxon>Bacillota</taxon>
        <taxon>Bacilli</taxon>
        <taxon>Bacillales</taxon>
        <taxon>Bacillaceae</taxon>
        <taxon>Lysinibacillus</taxon>
    </lineage>
</organism>
<dbReference type="InterPro" id="IPR029058">
    <property type="entry name" value="AB_hydrolase_fold"/>
</dbReference>
<dbReference type="PANTHER" id="PTHR32268:SF15">
    <property type="entry name" value="HOMOSERINE ACETYLTRANSFERASE FAMILY PROTEIN (AFU_ORTHOLOGUE AFUA_1G15350)"/>
    <property type="match status" value="1"/>
</dbReference>
<proteinExistence type="predicted"/>
<dbReference type="RefSeq" id="WP_124764198.1">
    <property type="nucleotide sequence ID" value="NZ_JAFBDY010000006.1"/>
</dbReference>
<feature type="active site" evidence="1">
    <location>
        <position position="294"/>
    </location>
</feature>
<accession>A0A3N9UEY7</accession>
<dbReference type="AlphaFoldDB" id="A0A3N9UEY7"/>
<dbReference type="SUPFAM" id="SSF53474">
    <property type="entry name" value="alpha/beta-Hydrolases"/>
    <property type="match status" value="1"/>
</dbReference>
<name>A0A3N9UEY7_9BACI</name>
<reference evidence="3 4" key="1">
    <citation type="journal article" date="2013" name="J. Microbiol.">
        <title>Lysinibacillus chungkukjangi sp. nov., isolated from Chungkukjang, Korean fermented soybean food.</title>
        <authorList>
            <person name="Kim S.J."/>
            <person name="Jang Y.H."/>
            <person name="Hamada M."/>
            <person name="Ahn J.H."/>
            <person name="Weon H.Y."/>
            <person name="Suzuki K."/>
            <person name="Whang K.S."/>
            <person name="Kwon S.W."/>
        </authorList>
    </citation>
    <scope>NUCLEOTIDE SEQUENCE [LARGE SCALE GENOMIC DNA]</scope>
    <source>
        <strain evidence="3 4">MCCC 1A12701</strain>
    </source>
</reference>
<evidence type="ECO:0000256" key="1">
    <source>
        <dbReference type="PIRSR" id="PIRSR000443-1"/>
    </source>
</evidence>
<dbReference type="PANTHER" id="PTHR32268">
    <property type="entry name" value="HOMOSERINE O-ACETYLTRANSFERASE"/>
    <property type="match status" value="1"/>
</dbReference>
<dbReference type="GO" id="GO:0016787">
    <property type="term" value="F:hydrolase activity"/>
    <property type="evidence" value="ECO:0007669"/>
    <property type="project" value="UniProtKB-KW"/>
</dbReference>
<dbReference type="PIRSF" id="PIRSF000443">
    <property type="entry name" value="Homoser_Ac_trans"/>
    <property type="match status" value="1"/>
</dbReference>
<dbReference type="GO" id="GO:0016747">
    <property type="term" value="F:acyltransferase activity, transferring groups other than amino-acyl groups"/>
    <property type="evidence" value="ECO:0007669"/>
    <property type="project" value="InterPro"/>
</dbReference>
<dbReference type="InterPro" id="IPR000073">
    <property type="entry name" value="AB_hydrolase_1"/>
</dbReference>
<dbReference type="Gene3D" id="3.40.50.1820">
    <property type="entry name" value="alpha/beta hydrolase"/>
    <property type="match status" value="1"/>
</dbReference>
<evidence type="ECO:0000313" key="3">
    <source>
        <dbReference type="EMBL" id="RQW74774.1"/>
    </source>
</evidence>
<dbReference type="EMBL" id="RRCT01000007">
    <property type="protein sequence ID" value="RQW74774.1"/>
    <property type="molecule type" value="Genomic_DNA"/>
</dbReference>
<dbReference type="NCBIfam" id="NF005757">
    <property type="entry name" value="PRK07581.1"/>
    <property type="match status" value="1"/>
</dbReference>
<comment type="caution">
    <text evidence="3">The sequence shown here is derived from an EMBL/GenBank/DDBJ whole genome shotgun (WGS) entry which is preliminary data.</text>
</comment>